<protein>
    <recommendedName>
        <fullName evidence="3">Prepilin-type N-terminal cleavage/methylation domain-containing protein</fullName>
    </recommendedName>
</protein>
<dbReference type="PROSITE" id="PS00409">
    <property type="entry name" value="PROKAR_NTER_METHYL"/>
    <property type="match status" value="1"/>
</dbReference>
<reference evidence="2" key="1">
    <citation type="submission" date="2018-06" db="EMBL/GenBank/DDBJ databases">
        <authorList>
            <person name="Zhirakovskaya E."/>
        </authorList>
    </citation>
    <scope>NUCLEOTIDE SEQUENCE</scope>
</reference>
<accession>A0A3B1DC35</accession>
<dbReference type="NCBIfam" id="TIGR02532">
    <property type="entry name" value="IV_pilin_GFxxxE"/>
    <property type="match status" value="1"/>
</dbReference>
<dbReference type="AlphaFoldDB" id="A0A3B1DC35"/>
<evidence type="ECO:0008006" key="3">
    <source>
        <dbReference type="Google" id="ProtNLM"/>
    </source>
</evidence>
<evidence type="ECO:0000256" key="1">
    <source>
        <dbReference type="SAM" id="Phobius"/>
    </source>
</evidence>
<feature type="transmembrane region" description="Helical" evidence="1">
    <location>
        <begin position="16"/>
        <end position="37"/>
    </location>
</feature>
<dbReference type="Pfam" id="PF07963">
    <property type="entry name" value="N_methyl"/>
    <property type="match status" value="1"/>
</dbReference>
<evidence type="ECO:0000313" key="2">
    <source>
        <dbReference type="EMBL" id="VAX39859.1"/>
    </source>
</evidence>
<keyword evidence="1" id="KW-1133">Transmembrane helix</keyword>
<gene>
    <name evidence="2" type="ORF">MNBD_PLANCTO03-2073</name>
</gene>
<name>A0A3B1DC35_9ZZZZ</name>
<organism evidence="2">
    <name type="scientific">hydrothermal vent metagenome</name>
    <dbReference type="NCBI Taxonomy" id="652676"/>
    <lineage>
        <taxon>unclassified sequences</taxon>
        <taxon>metagenomes</taxon>
        <taxon>ecological metagenomes</taxon>
    </lineage>
</organism>
<sequence>MSARRRPSRSTHHPRGFTLLETAITLVILGVGVLAMIEAQAAFIQSNLWSSHAATGNFLAQEVREFSRSFPKHDPVRGLNIDEGYVFGLDGGEVVIDDIDDLDDLDGMRFGFNGNMPGPINALGDIIPEIALDGSVEFDEGGDPVPMVGWAQEIIVEKVEPFDTSLIRTDDYERESEEDGLPPLARESFPLRVTVIVTFTTAIGGEIEMARVSWIEP</sequence>
<dbReference type="InterPro" id="IPR012902">
    <property type="entry name" value="N_methyl_site"/>
</dbReference>
<proteinExistence type="predicted"/>
<keyword evidence="1" id="KW-0812">Transmembrane</keyword>
<keyword evidence="1" id="KW-0472">Membrane</keyword>
<dbReference type="EMBL" id="UOGK01000297">
    <property type="protein sequence ID" value="VAX39859.1"/>
    <property type="molecule type" value="Genomic_DNA"/>
</dbReference>